<dbReference type="Gene3D" id="6.10.330.20">
    <property type="match status" value="1"/>
</dbReference>
<keyword evidence="10" id="KW-1185">Reference proteome</keyword>
<keyword evidence="3 9" id="KW-0689">Ribosomal protein</keyword>
<evidence type="ECO:0000256" key="1">
    <source>
        <dbReference type="ARBA" id="ARBA00004173"/>
    </source>
</evidence>
<evidence type="ECO:0000256" key="5">
    <source>
        <dbReference type="ARBA" id="ARBA00023274"/>
    </source>
</evidence>
<reference evidence="9 10" key="1">
    <citation type="submission" date="2022-09" db="EMBL/GenBank/DDBJ databases">
        <authorList>
            <person name="Palmer J.M."/>
        </authorList>
    </citation>
    <scope>NUCLEOTIDE SEQUENCE [LARGE SCALE GENOMIC DNA]</scope>
    <source>
        <strain evidence="9 10">DSM 7382</strain>
    </source>
</reference>
<comment type="similarity">
    <text evidence="2">Belongs to the universal ribosomal protein uL29 family.</text>
</comment>
<organism evidence="9 10">
    <name type="scientific">Cerrena zonata</name>
    <dbReference type="NCBI Taxonomy" id="2478898"/>
    <lineage>
        <taxon>Eukaryota</taxon>
        <taxon>Fungi</taxon>
        <taxon>Dikarya</taxon>
        <taxon>Basidiomycota</taxon>
        <taxon>Agaricomycotina</taxon>
        <taxon>Agaricomycetes</taxon>
        <taxon>Polyporales</taxon>
        <taxon>Cerrenaceae</taxon>
        <taxon>Cerrena</taxon>
    </lineage>
</organism>
<evidence type="ECO:0000313" key="10">
    <source>
        <dbReference type="Proteomes" id="UP001385951"/>
    </source>
</evidence>
<evidence type="ECO:0000256" key="4">
    <source>
        <dbReference type="ARBA" id="ARBA00023128"/>
    </source>
</evidence>
<dbReference type="InterPro" id="IPR010729">
    <property type="entry name" value="Ribosomal_uL29_mit"/>
</dbReference>
<proteinExistence type="inferred from homology"/>
<keyword evidence="4" id="KW-0496">Mitochondrion</keyword>
<dbReference type="GO" id="GO:0032543">
    <property type="term" value="P:mitochondrial translation"/>
    <property type="evidence" value="ECO:0007669"/>
    <property type="project" value="TreeGrafter"/>
</dbReference>
<dbReference type="PANTHER" id="PTHR21183">
    <property type="entry name" value="RIBOSOMAL PROTEIN L47, MITOCHONDRIAL-RELATED"/>
    <property type="match status" value="1"/>
</dbReference>
<evidence type="ECO:0000256" key="7">
    <source>
        <dbReference type="ARBA" id="ARBA00035399"/>
    </source>
</evidence>
<dbReference type="GO" id="GO:0005762">
    <property type="term" value="C:mitochondrial large ribosomal subunit"/>
    <property type="evidence" value="ECO:0007669"/>
    <property type="project" value="TreeGrafter"/>
</dbReference>
<evidence type="ECO:0000256" key="8">
    <source>
        <dbReference type="SAM" id="Coils"/>
    </source>
</evidence>
<feature type="coiled-coil region" evidence="8">
    <location>
        <begin position="138"/>
        <end position="165"/>
    </location>
</feature>
<dbReference type="AlphaFoldDB" id="A0AAW0FLU9"/>
<evidence type="ECO:0000256" key="6">
    <source>
        <dbReference type="ARBA" id="ARBA00035289"/>
    </source>
</evidence>
<gene>
    <name evidence="9" type="primary">MRPL4</name>
    <name evidence="9" type="ORF">QCA50_018792</name>
</gene>
<dbReference type="Gene3D" id="6.10.140.1190">
    <property type="match status" value="1"/>
</dbReference>
<dbReference type="EMBL" id="JASBNA010000075">
    <property type="protein sequence ID" value="KAK7678222.1"/>
    <property type="molecule type" value="Genomic_DNA"/>
</dbReference>
<keyword evidence="8" id="KW-0175">Coiled coil</keyword>
<comment type="subcellular location">
    <subcellularLocation>
        <location evidence="1">Mitochondrion</location>
    </subcellularLocation>
</comment>
<protein>
    <recommendedName>
        <fullName evidence="6">Large ribosomal subunit protein uL29m</fullName>
    </recommendedName>
    <alternativeName>
        <fullName evidence="7">54S ribosomal protein L4, mitochondrial</fullName>
    </alternativeName>
</protein>
<name>A0AAW0FLU9_9APHY</name>
<dbReference type="GO" id="GO:0003735">
    <property type="term" value="F:structural constituent of ribosome"/>
    <property type="evidence" value="ECO:0007669"/>
    <property type="project" value="InterPro"/>
</dbReference>
<evidence type="ECO:0000313" key="9">
    <source>
        <dbReference type="EMBL" id="KAK7678222.1"/>
    </source>
</evidence>
<sequence length="300" mass="34568">MSIRIPVRCLRTSSRSLARSKPLAFTNLKNIKLREPIVPTHQNFDVSPDHPLWAFFADGNESTAAFRESEDLDTSSRAWSFPELRRKSFEDLHKIWYLTLKERNILAREHKVASYYSYPKLDTYDDVDNKLKLTQKRIKQVLLERQVANERAQTLTEEQESYLNEFKQNYIEAGEADIISWNEKLIRLQYAFFGIEPQLQDYDLAQDINLTFIKGLDFVADLKVSRHLASNPDSISLPLNGVIEQLPFLLRSTEDAVNEVNALREAGHSVKLDKIDVLPFLRNALEKAIAEEAAEAEEDA</sequence>
<dbReference type="Proteomes" id="UP001385951">
    <property type="component" value="Unassembled WGS sequence"/>
</dbReference>
<evidence type="ECO:0000256" key="3">
    <source>
        <dbReference type="ARBA" id="ARBA00022980"/>
    </source>
</evidence>
<dbReference type="Pfam" id="PF06984">
    <property type="entry name" value="MRP-L47"/>
    <property type="match status" value="1"/>
</dbReference>
<dbReference type="PANTHER" id="PTHR21183:SF18">
    <property type="entry name" value="LARGE RIBOSOMAL SUBUNIT PROTEIN UL29M"/>
    <property type="match status" value="1"/>
</dbReference>
<comment type="caution">
    <text evidence="9">The sequence shown here is derived from an EMBL/GenBank/DDBJ whole genome shotgun (WGS) entry which is preliminary data.</text>
</comment>
<dbReference type="InterPro" id="IPR038340">
    <property type="entry name" value="MRP-L47_sf"/>
</dbReference>
<accession>A0AAW0FLU9</accession>
<evidence type="ECO:0000256" key="2">
    <source>
        <dbReference type="ARBA" id="ARBA00009254"/>
    </source>
</evidence>
<keyword evidence="5" id="KW-0687">Ribonucleoprotein</keyword>